<dbReference type="OrthoDB" id="9151526at2"/>
<feature type="transmembrane region" description="Helical" evidence="5">
    <location>
        <begin position="233"/>
        <end position="251"/>
    </location>
</feature>
<accession>A0A1U9KRZ1</accession>
<keyword evidence="4 5" id="KW-0472">Membrane</keyword>
<comment type="similarity">
    <text evidence="5">Belongs to the 4-toluene sulfonate uptake permease (TSUP) (TC 2.A.102) family.</text>
</comment>
<dbReference type="Pfam" id="PF01925">
    <property type="entry name" value="TauE"/>
    <property type="match status" value="1"/>
</dbReference>
<dbReference type="PANTHER" id="PTHR43701">
    <property type="entry name" value="MEMBRANE TRANSPORTER PROTEIN MJ0441-RELATED"/>
    <property type="match status" value="1"/>
</dbReference>
<protein>
    <recommendedName>
        <fullName evidence="5">Probable membrane transporter protein</fullName>
    </recommendedName>
</protein>
<dbReference type="RefSeq" id="WP_077807632.1">
    <property type="nucleotide sequence ID" value="NZ_BJXS01000006.1"/>
</dbReference>
<dbReference type="AlphaFoldDB" id="A0A1U9KRZ1"/>
<evidence type="ECO:0000256" key="1">
    <source>
        <dbReference type="ARBA" id="ARBA00004141"/>
    </source>
</evidence>
<dbReference type="GO" id="GO:0005886">
    <property type="term" value="C:plasma membrane"/>
    <property type="evidence" value="ECO:0007669"/>
    <property type="project" value="UniProtKB-SubCell"/>
</dbReference>
<sequence length="255" mass="25549">MSAHWMLELGSGGIVGFALGLLGGGGSILAVPLMVYVVGVRNPHVAIGTSAFAVAVNALAGLAGHARCGTVKWRCAAIFAPCGIAGALVGASIGKAIDGPRLLLAFALLMIIVAGLMLRSRHDEGVPGAACNRDNAGKVGGYGVATGMLSGIFGIGGGFLVVPSLMAATRMPILNAVGTSLVAVSAFGISTAASYALSGLVDWQLAAFFITGGILGSLGGMQVARRMCQGSSLRLKSGFAVVIFAVAGYMIRRSI</sequence>
<evidence type="ECO:0000256" key="4">
    <source>
        <dbReference type="ARBA" id="ARBA00023136"/>
    </source>
</evidence>
<comment type="subcellular location">
    <subcellularLocation>
        <location evidence="5">Cell membrane</location>
        <topology evidence="5">Multi-pass membrane protein</topology>
    </subcellularLocation>
    <subcellularLocation>
        <location evidence="1">Membrane</location>
        <topology evidence="1">Multi-pass membrane protein</topology>
    </subcellularLocation>
</comment>
<evidence type="ECO:0000256" key="2">
    <source>
        <dbReference type="ARBA" id="ARBA00022692"/>
    </source>
</evidence>
<dbReference type="InterPro" id="IPR002781">
    <property type="entry name" value="TM_pro_TauE-like"/>
</dbReference>
<feature type="transmembrane region" description="Helical" evidence="5">
    <location>
        <begin position="45"/>
        <end position="65"/>
    </location>
</feature>
<keyword evidence="5" id="KW-1003">Cell membrane</keyword>
<feature type="transmembrane region" description="Helical" evidence="5">
    <location>
        <begin position="12"/>
        <end position="38"/>
    </location>
</feature>
<feature type="transmembrane region" description="Helical" evidence="5">
    <location>
        <begin position="173"/>
        <end position="197"/>
    </location>
</feature>
<organism evidence="6 7">
    <name type="scientific">Neoasaia chiangmaiensis</name>
    <dbReference type="NCBI Taxonomy" id="320497"/>
    <lineage>
        <taxon>Bacteria</taxon>
        <taxon>Pseudomonadati</taxon>
        <taxon>Pseudomonadota</taxon>
        <taxon>Alphaproteobacteria</taxon>
        <taxon>Acetobacterales</taxon>
        <taxon>Acetobacteraceae</taxon>
        <taxon>Neoasaia</taxon>
    </lineage>
</organism>
<proteinExistence type="inferred from homology"/>
<dbReference type="PANTHER" id="PTHR43701:SF2">
    <property type="entry name" value="MEMBRANE TRANSPORTER PROTEIN YJNA-RELATED"/>
    <property type="match status" value="1"/>
</dbReference>
<feature type="transmembrane region" description="Helical" evidence="5">
    <location>
        <begin position="203"/>
        <end position="221"/>
    </location>
</feature>
<dbReference type="KEGG" id="nch:A0U93_12355"/>
<evidence type="ECO:0000256" key="3">
    <source>
        <dbReference type="ARBA" id="ARBA00022989"/>
    </source>
</evidence>
<evidence type="ECO:0000256" key="5">
    <source>
        <dbReference type="RuleBase" id="RU363041"/>
    </source>
</evidence>
<evidence type="ECO:0000313" key="6">
    <source>
        <dbReference type="EMBL" id="AQS88596.1"/>
    </source>
</evidence>
<feature type="transmembrane region" description="Helical" evidence="5">
    <location>
        <begin position="139"/>
        <end position="161"/>
    </location>
</feature>
<dbReference type="InterPro" id="IPR051598">
    <property type="entry name" value="TSUP/Inactive_protease-like"/>
</dbReference>
<dbReference type="EMBL" id="CP014691">
    <property type="protein sequence ID" value="AQS88596.1"/>
    <property type="molecule type" value="Genomic_DNA"/>
</dbReference>
<dbReference type="Proteomes" id="UP000188604">
    <property type="component" value="Chromosome"/>
</dbReference>
<name>A0A1U9KRZ1_9PROT</name>
<keyword evidence="2 5" id="KW-0812">Transmembrane</keyword>
<keyword evidence="3 5" id="KW-1133">Transmembrane helix</keyword>
<dbReference type="STRING" id="320497.A0U93_12355"/>
<gene>
    <name evidence="6" type="ORF">A0U93_12355</name>
</gene>
<keyword evidence="7" id="KW-1185">Reference proteome</keyword>
<reference evidence="6 7" key="1">
    <citation type="submission" date="2016-03" db="EMBL/GenBank/DDBJ databases">
        <title>Acetic acid bacteria sequencing.</title>
        <authorList>
            <person name="Brandt J."/>
            <person name="Jakob F."/>
            <person name="Vogel R.F."/>
        </authorList>
    </citation>
    <scope>NUCLEOTIDE SEQUENCE [LARGE SCALE GENOMIC DNA]</scope>
    <source>
        <strain evidence="6 7">NBRC 101099</strain>
    </source>
</reference>
<feature type="transmembrane region" description="Helical" evidence="5">
    <location>
        <begin position="102"/>
        <end position="119"/>
    </location>
</feature>
<evidence type="ECO:0000313" key="7">
    <source>
        <dbReference type="Proteomes" id="UP000188604"/>
    </source>
</evidence>
<feature type="transmembrane region" description="Helical" evidence="5">
    <location>
        <begin position="71"/>
        <end position="90"/>
    </location>
</feature>